<accession>A0A5C5YJ08</accession>
<protein>
    <submittedName>
        <fullName evidence="2">Uncharacterized protein</fullName>
    </submittedName>
</protein>
<reference evidence="2 3" key="1">
    <citation type="submission" date="2019-02" db="EMBL/GenBank/DDBJ databases">
        <title>Deep-cultivation of Planctomycetes and their phenomic and genomic characterization uncovers novel biology.</title>
        <authorList>
            <person name="Wiegand S."/>
            <person name="Jogler M."/>
            <person name="Boedeker C."/>
            <person name="Pinto D."/>
            <person name="Vollmers J."/>
            <person name="Rivas-Marin E."/>
            <person name="Kohn T."/>
            <person name="Peeters S.H."/>
            <person name="Heuer A."/>
            <person name="Rast P."/>
            <person name="Oberbeckmann S."/>
            <person name="Bunk B."/>
            <person name="Jeske O."/>
            <person name="Meyerdierks A."/>
            <person name="Storesund J.E."/>
            <person name="Kallscheuer N."/>
            <person name="Luecker S."/>
            <person name="Lage O.M."/>
            <person name="Pohl T."/>
            <person name="Merkel B.J."/>
            <person name="Hornburger P."/>
            <person name="Mueller R.-W."/>
            <person name="Bruemmer F."/>
            <person name="Labrenz M."/>
            <person name="Spormann A.M."/>
            <person name="Op Den Camp H."/>
            <person name="Overmann J."/>
            <person name="Amann R."/>
            <person name="Jetten M.S.M."/>
            <person name="Mascher T."/>
            <person name="Medema M.H."/>
            <person name="Devos D.P."/>
            <person name="Kaster A.-K."/>
            <person name="Ovreas L."/>
            <person name="Rohde M."/>
            <person name="Galperin M.Y."/>
            <person name="Jogler C."/>
        </authorList>
    </citation>
    <scope>NUCLEOTIDE SEQUENCE [LARGE SCALE GENOMIC DNA]</scope>
    <source>
        <strain evidence="2 3">CA85</strain>
    </source>
</reference>
<name>A0A5C5YJ08_9BACT</name>
<dbReference type="Proteomes" id="UP000318053">
    <property type="component" value="Unassembled WGS sequence"/>
</dbReference>
<evidence type="ECO:0000313" key="3">
    <source>
        <dbReference type="Proteomes" id="UP000318053"/>
    </source>
</evidence>
<evidence type="ECO:0000256" key="1">
    <source>
        <dbReference type="SAM" id="MobiDB-lite"/>
    </source>
</evidence>
<keyword evidence="3" id="KW-1185">Reference proteome</keyword>
<dbReference type="OrthoDB" id="9985850at2"/>
<dbReference type="RefSeq" id="WP_146389227.1">
    <property type="nucleotide sequence ID" value="NZ_SJPK01000001.1"/>
</dbReference>
<dbReference type="AlphaFoldDB" id="A0A5C5YJ08"/>
<sequence length="114" mass="12260">MSEVLWSDSSLSDSLADGVESDWDADSEGVDSLDGDPSETELSLTSDDWWLDEDHESSTVEYDSLLDSDGVDSEAESDCESDSDCDSLDGEPSETELSLLSDGLPEDGVLLDEL</sequence>
<comment type="caution">
    <text evidence="2">The sequence shown here is derived from an EMBL/GenBank/DDBJ whole genome shotgun (WGS) entry which is preliminary data.</text>
</comment>
<organism evidence="2 3">
    <name type="scientific">Allorhodopirellula solitaria</name>
    <dbReference type="NCBI Taxonomy" id="2527987"/>
    <lineage>
        <taxon>Bacteria</taxon>
        <taxon>Pseudomonadati</taxon>
        <taxon>Planctomycetota</taxon>
        <taxon>Planctomycetia</taxon>
        <taxon>Pirellulales</taxon>
        <taxon>Pirellulaceae</taxon>
        <taxon>Allorhodopirellula</taxon>
    </lineage>
</organism>
<dbReference type="EMBL" id="SJPK01000001">
    <property type="protein sequence ID" value="TWT74847.1"/>
    <property type="molecule type" value="Genomic_DNA"/>
</dbReference>
<feature type="compositionally biased region" description="Acidic residues" evidence="1">
    <location>
        <begin position="64"/>
        <end position="94"/>
    </location>
</feature>
<gene>
    <name evidence="2" type="ORF">CA85_01330</name>
</gene>
<evidence type="ECO:0000313" key="2">
    <source>
        <dbReference type="EMBL" id="TWT74847.1"/>
    </source>
</evidence>
<feature type="region of interest" description="Disordered" evidence="1">
    <location>
        <begin position="1"/>
        <end position="114"/>
    </location>
</feature>
<proteinExistence type="predicted"/>
<feature type="compositionally biased region" description="Acidic residues" evidence="1">
    <location>
        <begin position="19"/>
        <end position="39"/>
    </location>
</feature>